<dbReference type="EMBL" id="RQHV01000027">
    <property type="protein sequence ID" value="TGN13695.1"/>
    <property type="molecule type" value="Genomic_DNA"/>
</dbReference>
<organism evidence="2 3">
    <name type="scientific">Leptospira ilyithenensis</name>
    <dbReference type="NCBI Taxonomy" id="2484901"/>
    <lineage>
        <taxon>Bacteria</taxon>
        <taxon>Pseudomonadati</taxon>
        <taxon>Spirochaetota</taxon>
        <taxon>Spirochaetia</taxon>
        <taxon>Leptospirales</taxon>
        <taxon>Leptospiraceae</taxon>
        <taxon>Leptospira</taxon>
    </lineage>
</organism>
<dbReference type="Proteomes" id="UP000298264">
    <property type="component" value="Unassembled WGS sequence"/>
</dbReference>
<reference evidence="2" key="1">
    <citation type="journal article" date="2019" name="PLoS Negl. Trop. Dis.">
        <title>Revisiting the worldwide diversity of Leptospira species in the environment.</title>
        <authorList>
            <person name="Vincent A.T."/>
            <person name="Schiettekatte O."/>
            <person name="Bourhy P."/>
            <person name="Veyrier F.J."/>
            <person name="Picardeau M."/>
        </authorList>
    </citation>
    <scope>NUCLEOTIDE SEQUENCE [LARGE SCALE GENOMIC DNA]</scope>
    <source>
        <strain evidence="2">201400974</strain>
    </source>
</reference>
<protein>
    <submittedName>
        <fullName evidence="2">GyrI-like domain-containing protein</fullName>
    </submittedName>
</protein>
<feature type="domain" description="AraC effector-binding" evidence="1">
    <location>
        <begin position="14"/>
        <end position="155"/>
    </location>
</feature>
<dbReference type="SMART" id="SM00871">
    <property type="entry name" value="AraC_E_bind"/>
    <property type="match status" value="1"/>
</dbReference>
<proteinExistence type="predicted"/>
<dbReference type="RefSeq" id="WP_135763025.1">
    <property type="nucleotide sequence ID" value="NZ_RQHV01000027.1"/>
</dbReference>
<dbReference type="InterPro" id="IPR010499">
    <property type="entry name" value="AraC_E-bd"/>
</dbReference>
<evidence type="ECO:0000313" key="3">
    <source>
        <dbReference type="Proteomes" id="UP000298264"/>
    </source>
</evidence>
<gene>
    <name evidence="2" type="ORF">EHS11_03470</name>
</gene>
<evidence type="ECO:0000313" key="2">
    <source>
        <dbReference type="EMBL" id="TGN13695.1"/>
    </source>
</evidence>
<accession>A0A4R9LVI4</accession>
<sequence>MSQQLSQPTGPDEREFRIKEISEFNIAYIRHIGPYSSLPGPIQDSIEVKIIIHFLNSIGSDSKDHKWVGISLGDPTISPENKIRFDLGATVGAEHFPKQKLGTRTVSGGKYLQVGNYTNLPLIYEFLLQEYISEKRIRVRNIPPFEIYLNPTGGE</sequence>
<dbReference type="OrthoDB" id="5337216at2"/>
<dbReference type="Gene3D" id="3.20.80.10">
    <property type="entry name" value="Regulatory factor, effector binding domain"/>
    <property type="match status" value="1"/>
</dbReference>
<dbReference type="InterPro" id="IPR050908">
    <property type="entry name" value="SmbC-like"/>
</dbReference>
<dbReference type="PANTHER" id="PTHR40055:SF1">
    <property type="entry name" value="TRANSCRIPTIONAL REGULATOR YGIV-RELATED"/>
    <property type="match status" value="1"/>
</dbReference>
<dbReference type="Pfam" id="PF06445">
    <property type="entry name" value="GyrI-like"/>
    <property type="match status" value="1"/>
</dbReference>
<dbReference type="InterPro" id="IPR011256">
    <property type="entry name" value="Reg_factor_effector_dom_sf"/>
</dbReference>
<dbReference type="PANTHER" id="PTHR40055">
    <property type="entry name" value="TRANSCRIPTIONAL REGULATOR YGIV-RELATED"/>
    <property type="match status" value="1"/>
</dbReference>
<keyword evidence="3" id="KW-1185">Reference proteome</keyword>
<dbReference type="SUPFAM" id="SSF55136">
    <property type="entry name" value="Probable bacterial effector-binding domain"/>
    <property type="match status" value="1"/>
</dbReference>
<dbReference type="InterPro" id="IPR029442">
    <property type="entry name" value="GyrI-like"/>
</dbReference>
<dbReference type="AlphaFoldDB" id="A0A4R9LVI4"/>
<evidence type="ECO:0000259" key="1">
    <source>
        <dbReference type="SMART" id="SM00871"/>
    </source>
</evidence>
<comment type="caution">
    <text evidence="2">The sequence shown here is derived from an EMBL/GenBank/DDBJ whole genome shotgun (WGS) entry which is preliminary data.</text>
</comment>
<name>A0A4R9LVI4_9LEPT</name>